<dbReference type="PANTHER" id="PTHR10283:SF82">
    <property type="entry name" value="SOLUTE CARRIER FAMILY 13 MEMBER 2"/>
    <property type="match status" value="1"/>
</dbReference>
<gene>
    <name evidence="8" type="primary">LOC106118869</name>
</gene>
<dbReference type="GO" id="GO:0015141">
    <property type="term" value="F:succinate transmembrane transporter activity"/>
    <property type="evidence" value="ECO:0007669"/>
    <property type="project" value="TreeGrafter"/>
</dbReference>
<feature type="transmembrane region" description="Helical" evidence="7">
    <location>
        <begin position="504"/>
        <end position="523"/>
    </location>
</feature>
<sequence>MEPIVNVPENTDQLPSSLPSDVSDENDSVTIKMKIKLFLCNHWRGLICFLVPLLLIPVHFTIPTEKYQWCAYTLVLMALFWVTECIPLPITSIIPIIIFPLSGVMNTTTTCKCYMNDTIVMFLGSMFLAYAVEQSGLHKRLALCAVRTIGYSHYKLLFAMSFITMFISMWITNTAAATMMVPINFALLQVFEEQNILKIYEIGPDGENIASDITTCYFCASTFSATIGGIGTLVGTATNLVFKGLFNKMYPDAPEYLSFPKFSAFAIPLMLILEILMYLNMLIVYLGFLRPNSVAHKSSKITPDGVEAAKKSVEQEWRKLGRITFWEIMVIILFSLAIVLFFSRSPEIFLGWGNKIVQIFNLTDRKFVLDSAAVTIVCFLMLVMPSTTQFMEYFKNKESMNQPTGPIPSVLNWNIMDETMPYSFMFLLGGGFALSEAAKKEYSDLNGKIGQILKNLSFLPNFLIILLIIIFTTFITNFASNVAVCNVIAPIAMQLAKEIGVNPLWYNIAVGFTSSFCLLLPVGTPGNLVVQSAANIPTLKMIKAGLAPSLATIIVTWILIYFWAPIIWPDLHILPPWL</sequence>
<comment type="similarity">
    <text evidence="2">Belongs to the SLC13A/DASS transporter (TC 2.A.47) family. NADC subfamily.</text>
</comment>
<dbReference type="Pfam" id="PF00939">
    <property type="entry name" value="Na_sulph_symp"/>
    <property type="match status" value="1"/>
</dbReference>
<dbReference type="GO" id="GO:0015137">
    <property type="term" value="F:citrate transmembrane transporter activity"/>
    <property type="evidence" value="ECO:0007669"/>
    <property type="project" value="TreeGrafter"/>
</dbReference>
<dbReference type="Proteomes" id="UP000694872">
    <property type="component" value="Unplaced"/>
</dbReference>
<feature type="region of interest" description="Disordered" evidence="6">
    <location>
        <begin position="1"/>
        <end position="25"/>
    </location>
</feature>
<keyword evidence="4 7" id="KW-1133">Transmembrane helix</keyword>
<feature type="transmembrane region" description="Helical" evidence="7">
    <location>
        <begin position="74"/>
        <end position="101"/>
    </location>
</feature>
<reference evidence="8" key="1">
    <citation type="submission" date="2025-08" db="UniProtKB">
        <authorList>
            <consortium name="RefSeq"/>
        </authorList>
    </citation>
    <scope>IDENTIFICATION</scope>
</reference>
<dbReference type="PANTHER" id="PTHR10283">
    <property type="entry name" value="SOLUTE CARRIER FAMILY 13 MEMBER"/>
    <property type="match status" value="1"/>
</dbReference>
<feature type="compositionally biased region" description="Polar residues" evidence="6">
    <location>
        <begin position="8"/>
        <end position="20"/>
    </location>
</feature>
<evidence type="ECO:0000256" key="7">
    <source>
        <dbReference type="SAM" id="Phobius"/>
    </source>
</evidence>
<evidence type="ECO:0000256" key="1">
    <source>
        <dbReference type="ARBA" id="ARBA00004141"/>
    </source>
</evidence>
<feature type="transmembrane region" description="Helical" evidence="7">
    <location>
        <begin position="265"/>
        <end position="288"/>
    </location>
</feature>
<protein>
    <submittedName>
        <fullName evidence="8">Protein I'm not dead yet-like</fullName>
    </submittedName>
</protein>
<feature type="transmembrane region" description="Helical" evidence="7">
    <location>
        <begin position="458"/>
        <end position="484"/>
    </location>
</feature>
<dbReference type="GeneID" id="106118869"/>
<accession>A0AAJ7EA85</accession>
<proteinExistence type="inferred from homology"/>
<dbReference type="KEGG" id="pxu:106118869"/>
<dbReference type="GO" id="GO:0005886">
    <property type="term" value="C:plasma membrane"/>
    <property type="evidence" value="ECO:0007669"/>
    <property type="project" value="TreeGrafter"/>
</dbReference>
<evidence type="ECO:0000256" key="4">
    <source>
        <dbReference type="ARBA" id="ARBA00022989"/>
    </source>
</evidence>
<evidence type="ECO:0000256" key="6">
    <source>
        <dbReference type="SAM" id="MobiDB-lite"/>
    </source>
</evidence>
<dbReference type="AlphaFoldDB" id="A0AAJ7EA85"/>
<keyword evidence="3 7" id="KW-0812">Transmembrane</keyword>
<dbReference type="RefSeq" id="XP_013169082.1">
    <property type="nucleotide sequence ID" value="XM_013313628.1"/>
</dbReference>
<feature type="transmembrane region" description="Helical" evidence="7">
    <location>
        <begin position="323"/>
        <end position="342"/>
    </location>
</feature>
<comment type="subcellular location">
    <subcellularLocation>
        <location evidence="1">Membrane</location>
        <topology evidence="1">Multi-pass membrane protein</topology>
    </subcellularLocation>
</comment>
<evidence type="ECO:0000313" key="8">
    <source>
        <dbReference type="RefSeq" id="XP_013169082.1"/>
    </source>
</evidence>
<name>A0AAJ7EA85_PAPXU</name>
<feature type="transmembrane region" description="Helical" evidence="7">
    <location>
        <begin position="544"/>
        <end position="568"/>
    </location>
</feature>
<evidence type="ECO:0000256" key="5">
    <source>
        <dbReference type="ARBA" id="ARBA00023136"/>
    </source>
</evidence>
<evidence type="ECO:0000256" key="2">
    <source>
        <dbReference type="ARBA" id="ARBA00006772"/>
    </source>
</evidence>
<feature type="transmembrane region" description="Helical" evidence="7">
    <location>
        <begin position="367"/>
        <end position="384"/>
    </location>
</feature>
<keyword evidence="5 7" id="KW-0472">Membrane</keyword>
<feature type="transmembrane region" description="Helical" evidence="7">
    <location>
        <begin position="43"/>
        <end position="62"/>
    </location>
</feature>
<dbReference type="InterPro" id="IPR001898">
    <property type="entry name" value="SLC13A/DASS"/>
</dbReference>
<feature type="transmembrane region" description="Helical" evidence="7">
    <location>
        <begin position="113"/>
        <end position="132"/>
    </location>
</feature>
<evidence type="ECO:0000256" key="3">
    <source>
        <dbReference type="ARBA" id="ARBA00022692"/>
    </source>
</evidence>
<organism evidence="8">
    <name type="scientific">Papilio xuthus</name>
    <name type="common">Asian swallowtail butterfly</name>
    <dbReference type="NCBI Taxonomy" id="66420"/>
    <lineage>
        <taxon>Eukaryota</taxon>
        <taxon>Metazoa</taxon>
        <taxon>Ecdysozoa</taxon>
        <taxon>Arthropoda</taxon>
        <taxon>Hexapoda</taxon>
        <taxon>Insecta</taxon>
        <taxon>Pterygota</taxon>
        <taxon>Neoptera</taxon>
        <taxon>Endopterygota</taxon>
        <taxon>Lepidoptera</taxon>
        <taxon>Glossata</taxon>
        <taxon>Ditrysia</taxon>
        <taxon>Papilionoidea</taxon>
        <taxon>Papilionidae</taxon>
        <taxon>Papilioninae</taxon>
        <taxon>Papilio</taxon>
    </lineage>
</organism>